<dbReference type="Proteomes" id="UP000007460">
    <property type="component" value="Chromosome"/>
</dbReference>
<dbReference type="GO" id="GO:0032440">
    <property type="term" value="F:2-alkenal reductase [NAD(P)H] activity"/>
    <property type="evidence" value="ECO:0007669"/>
    <property type="project" value="UniProtKB-EC"/>
</dbReference>
<dbReference type="PANTHER" id="PTHR43124:SF3">
    <property type="entry name" value="CHLORAMPHENICOL EFFLUX PUMP RV0191"/>
    <property type="match status" value="1"/>
</dbReference>
<dbReference type="eggNOG" id="COG2271">
    <property type="taxonomic scope" value="Bacteria"/>
</dbReference>
<evidence type="ECO:0000256" key="2">
    <source>
        <dbReference type="ARBA" id="ARBA00022475"/>
    </source>
</evidence>
<evidence type="ECO:0000313" key="8">
    <source>
        <dbReference type="EMBL" id="ADE39570.1"/>
    </source>
</evidence>
<evidence type="ECO:0000256" key="1">
    <source>
        <dbReference type="ARBA" id="ARBA00004651"/>
    </source>
</evidence>
<dbReference type="HOGENOM" id="CLU_001265_59_9_5"/>
<dbReference type="EMBL" id="CP001751">
    <property type="protein sequence ID" value="ADE39570.1"/>
    <property type="molecule type" value="Genomic_DNA"/>
</dbReference>
<dbReference type="AlphaFoldDB" id="D5BTH3"/>
<dbReference type="KEGG" id="apb:SAR116_1327"/>
<protein>
    <submittedName>
        <fullName evidence="8">Major facilitator superfamily MFS_1</fullName>
        <ecNumber evidence="8">1.3.1.74</ecNumber>
    </submittedName>
</protein>
<dbReference type="STRING" id="488538.SAR116_1327"/>
<dbReference type="InterPro" id="IPR036259">
    <property type="entry name" value="MFS_trans_sf"/>
</dbReference>
<feature type="transmembrane region" description="Helical" evidence="6">
    <location>
        <begin position="316"/>
        <end position="341"/>
    </location>
</feature>
<feature type="transmembrane region" description="Helical" evidence="6">
    <location>
        <begin position="32"/>
        <end position="49"/>
    </location>
</feature>
<dbReference type="GO" id="GO:0005886">
    <property type="term" value="C:plasma membrane"/>
    <property type="evidence" value="ECO:0007669"/>
    <property type="project" value="UniProtKB-SubCell"/>
</dbReference>
<dbReference type="GO" id="GO:0022857">
    <property type="term" value="F:transmembrane transporter activity"/>
    <property type="evidence" value="ECO:0007669"/>
    <property type="project" value="InterPro"/>
</dbReference>
<dbReference type="SUPFAM" id="SSF103473">
    <property type="entry name" value="MFS general substrate transporter"/>
    <property type="match status" value="1"/>
</dbReference>
<dbReference type="Pfam" id="PF07690">
    <property type="entry name" value="MFS_1"/>
    <property type="match status" value="1"/>
</dbReference>
<keyword evidence="4 6" id="KW-1133">Transmembrane helix</keyword>
<dbReference type="PANTHER" id="PTHR43124">
    <property type="entry name" value="PURINE EFFLUX PUMP PBUE"/>
    <property type="match status" value="1"/>
</dbReference>
<dbReference type="PROSITE" id="PS50850">
    <property type="entry name" value="MFS"/>
    <property type="match status" value="1"/>
</dbReference>
<feature type="transmembrane region" description="Helical" evidence="6">
    <location>
        <begin position="379"/>
        <end position="401"/>
    </location>
</feature>
<dbReference type="InterPro" id="IPR020846">
    <property type="entry name" value="MFS_dom"/>
</dbReference>
<evidence type="ECO:0000313" key="9">
    <source>
        <dbReference type="Proteomes" id="UP000007460"/>
    </source>
</evidence>
<dbReference type="InterPro" id="IPR050189">
    <property type="entry name" value="MFS_Efflux_Transporters"/>
</dbReference>
<accession>D5BTH3</accession>
<proteinExistence type="predicted"/>
<evidence type="ECO:0000259" key="7">
    <source>
        <dbReference type="PROSITE" id="PS50850"/>
    </source>
</evidence>
<keyword evidence="2" id="KW-1003">Cell membrane</keyword>
<keyword evidence="8" id="KW-0560">Oxidoreductase</keyword>
<keyword evidence="3 6" id="KW-0812">Transmembrane</keyword>
<dbReference type="EC" id="1.3.1.74" evidence="8"/>
<evidence type="ECO:0000256" key="5">
    <source>
        <dbReference type="ARBA" id="ARBA00023136"/>
    </source>
</evidence>
<reference evidence="8 9" key="1">
    <citation type="journal article" date="2010" name="J. Bacteriol.">
        <title>Complete genome sequence of "Candidatus Puniceispirillum marinum" IMCC1322, a representative of the SAR116 clade in the Alphaproteobacteria.</title>
        <authorList>
            <person name="Oh H.M."/>
            <person name="Kwon K.K."/>
            <person name="Kang I."/>
            <person name="Kang S.G."/>
            <person name="Lee J.H."/>
            <person name="Kim S.J."/>
            <person name="Cho J.C."/>
        </authorList>
    </citation>
    <scope>NUCLEOTIDE SEQUENCE [LARGE SCALE GENOMIC DNA]</scope>
    <source>
        <strain evidence="8 9">IMCC1322</strain>
    </source>
</reference>
<feature type="transmembrane region" description="Helical" evidence="6">
    <location>
        <begin position="150"/>
        <end position="169"/>
    </location>
</feature>
<keyword evidence="5 6" id="KW-0472">Membrane</keyword>
<feature type="transmembrane region" description="Helical" evidence="6">
    <location>
        <begin position="85"/>
        <end position="107"/>
    </location>
</feature>
<comment type="subcellular location">
    <subcellularLocation>
        <location evidence="1">Cell membrane</location>
        <topology evidence="1">Multi-pass membrane protein</topology>
    </subcellularLocation>
</comment>
<organism evidence="8 9">
    <name type="scientific">Puniceispirillum marinum (strain IMCC1322)</name>
    <dbReference type="NCBI Taxonomy" id="488538"/>
    <lineage>
        <taxon>Bacteria</taxon>
        <taxon>Pseudomonadati</taxon>
        <taxon>Pseudomonadota</taxon>
        <taxon>Alphaproteobacteria</taxon>
        <taxon>Candidatus Puniceispirillales</taxon>
        <taxon>Candidatus Puniceispirillaceae</taxon>
        <taxon>Candidatus Puniceispirillum</taxon>
    </lineage>
</organism>
<evidence type="ECO:0000256" key="6">
    <source>
        <dbReference type="SAM" id="Phobius"/>
    </source>
</evidence>
<dbReference type="Gene3D" id="1.20.1250.20">
    <property type="entry name" value="MFS general substrate transporter like domains"/>
    <property type="match status" value="1"/>
</dbReference>
<feature type="domain" description="Major facilitator superfamily (MFS) profile" evidence="7">
    <location>
        <begin position="1"/>
        <end position="405"/>
    </location>
</feature>
<keyword evidence="9" id="KW-1185">Reference proteome</keyword>
<dbReference type="InterPro" id="IPR011701">
    <property type="entry name" value="MFS"/>
</dbReference>
<name>D5BTH3_PUNMI</name>
<sequence>MALFSSLGQTFFISLFSSDIRAALALSHGDFGTYYAIATTASAITLLWLGKLADIMRVEKLALMVLMSLSGAALFFSQVQSVTMLLIGLFMLRLFGQGMTTHTYATAIARRYISARGRALSIAQLGHTLGESIAPVSVVTMMLFIDWRTIWMILPFAALFILAPFLRYLTQRTPLQDGGGLEGLNIQKDAAAKHADDVQDQNAFGDDAGFDGRHWRRRDVIRHKTFWFGSMWLTAVPSYVLTGVMFHQIYLANLKNVSLASWTANYVLYAVFAVIGSLVAGQLVDRFTARRVAPYTMLPTALACICLYFADSVMGISLFFMLFGLAGGTPNAATTAIIAEAYGTRYLGEIKAIFLPISVFGSALSPMILGLMIDLGGGLEMILGSCALIAIFAQMSSMIVLGHFRKG</sequence>
<feature type="transmembrane region" description="Helical" evidence="6">
    <location>
        <begin position="226"/>
        <end position="246"/>
    </location>
</feature>
<evidence type="ECO:0000256" key="4">
    <source>
        <dbReference type="ARBA" id="ARBA00022989"/>
    </source>
</evidence>
<feature type="transmembrane region" description="Helical" evidence="6">
    <location>
        <begin position="266"/>
        <end position="285"/>
    </location>
</feature>
<feature type="transmembrane region" description="Helical" evidence="6">
    <location>
        <begin position="353"/>
        <end position="373"/>
    </location>
</feature>
<feature type="transmembrane region" description="Helical" evidence="6">
    <location>
        <begin position="292"/>
        <end position="310"/>
    </location>
</feature>
<gene>
    <name evidence="8" type="ordered locus">SAR116_1327</name>
</gene>
<evidence type="ECO:0000256" key="3">
    <source>
        <dbReference type="ARBA" id="ARBA00022692"/>
    </source>
</evidence>